<dbReference type="AlphaFoldDB" id="A0A8C3JWJ0"/>
<feature type="transmembrane region" description="Helical" evidence="1">
    <location>
        <begin position="12"/>
        <end position="37"/>
    </location>
</feature>
<feature type="transmembrane region" description="Helical" evidence="1">
    <location>
        <begin position="43"/>
        <end position="60"/>
    </location>
</feature>
<evidence type="ECO:0000313" key="3">
    <source>
        <dbReference type="Proteomes" id="UP000694419"/>
    </source>
</evidence>
<dbReference type="Proteomes" id="UP000694419">
    <property type="component" value="Unplaced"/>
</dbReference>
<protein>
    <submittedName>
        <fullName evidence="2">Uncharacterized protein</fullName>
    </submittedName>
</protein>
<keyword evidence="3" id="KW-1185">Reference proteome</keyword>
<sequence>MKVKSLYEATRGKLIIFGIVSFSFFPPEFLLFSPLFFSCKPWFVGWSVCLAGPVWNRALVAGQKSDKMLLSPFQWEASFAFGTLSVTGASVQFAAAIASLLGPYCCSWGVGLDDLQRSLPTPCGSVKLCRDPSHYEWYHLTLQVLDLCLSLVKIRVAALLSNTRHFSCPSSPKPCNC</sequence>
<reference evidence="2" key="2">
    <citation type="submission" date="2025-09" db="UniProtKB">
        <authorList>
            <consortium name="Ensembl"/>
        </authorList>
    </citation>
    <scope>IDENTIFICATION</scope>
</reference>
<keyword evidence="1" id="KW-0812">Transmembrane</keyword>
<evidence type="ECO:0000313" key="2">
    <source>
        <dbReference type="Ensembl" id="ENSCPGP00000013210.1"/>
    </source>
</evidence>
<reference evidence="2" key="1">
    <citation type="submission" date="2025-08" db="UniProtKB">
        <authorList>
            <consortium name="Ensembl"/>
        </authorList>
    </citation>
    <scope>IDENTIFICATION</scope>
</reference>
<name>A0A8C3JWJ0_9CHAR</name>
<proteinExistence type="predicted"/>
<evidence type="ECO:0000256" key="1">
    <source>
        <dbReference type="SAM" id="Phobius"/>
    </source>
</evidence>
<keyword evidence="1" id="KW-0472">Membrane</keyword>
<dbReference type="Ensembl" id="ENSCPGT00000014480.1">
    <property type="protein sequence ID" value="ENSCPGP00000013210.1"/>
    <property type="gene ID" value="ENSCPGG00000009364.1"/>
</dbReference>
<keyword evidence="1" id="KW-1133">Transmembrane helix</keyword>
<organism evidence="2 3">
    <name type="scientific">Calidris pygmaea</name>
    <name type="common">Spoon-billed sandpiper</name>
    <dbReference type="NCBI Taxonomy" id="425635"/>
    <lineage>
        <taxon>Eukaryota</taxon>
        <taxon>Metazoa</taxon>
        <taxon>Chordata</taxon>
        <taxon>Craniata</taxon>
        <taxon>Vertebrata</taxon>
        <taxon>Euteleostomi</taxon>
        <taxon>Archelosauria</taxon>
        <taxon>Archosauria</taxon>
        <taxon>Dinosauria</taxon>
        <taxon>Saurischia</taxon>
        <taxon>Theropoda</taxon>
        <taxon>Coelurosauria</taxon>
        <taxon>Aves</taxon>
        <taxon>Neognathae</taxon>
        <taxon>Neoaves</taxon>
        <taxon>Charadriiformes</taxon>
        <taxon>Scolopacidae</taxon>
        <taxon>Calidris</taxon>
    </lineage>
</organism>
<accession>A0A8C3JWJ0</accession>